<feature type="transmembrane region" description="Helical" evidence="1">
    <location>
        <begin position="12"/>
        <end position="29"/>
    </location>
</feature>
<dbReference type="Proteomes" id="UP000789901">
    <property type="component" value="Unassembled WGS sequence"/>
</dbReference>
<evidence type="ECO:0000313" key="2">
    <source>
        <dbReference type="EMBL" id="CAG8841555.1"/>
    </source>
</evidence>
<gene>
    <name evidence="2" type="ORF">GMARGA_LOCUS35492</name>
</gene>
<protein>
    <submittedName>
        <fullName evidence="2">32949_t:CDS:1</fullName>
    </submittedName>
</protein>
<dbReference type="EMBL" id="CAJVQB010066167">
    <property type="protein sequence ID" value="CAG8841555.1"/>
    <property type="molecule type" value="Genomic_DNA"/>
</dbReference>
<sequence>ILNMSVKRADFKYLINLVLIFCLINLNSYESVIGQMVYANFTKLGAPIIIFYQTSDVSVSFKGQLKYKFKDPDPYKYIFRLLYEDGEIDKVYNFSNLNIKINPPNTEPFYVTVDREAGYNFVIGQTFDIVYHNKASNITSFLDSSPILPMQE</sequence>
<accession>A0ABN7WWF3</accession>
<keyword evidence="3" id="KW-1185">Reference proteome</keyword>
<evidence type="ECO:0000313" key="3">
    <source>
        <dbReference type="Proteomes" id="UP000789901"/>
    </source>
</evidence>
<evidence type="ECO:0000256" key="1">
    <source>
        <dbReference type="SAM" id="Phobius"/>
    </source>
</evidence>
<feature type="non-terminal residue" evidence="2">
    <location>
        <position position="1"/>
    </location>
</feature>
<reference evidence="2 3" key="1">
    <citation type="submission" date="2021-06" db="EMBL/GenBank/DDBJ databases">
        <authorList>
            <person name="Kallberg Y."/>
            <person name="Tangrot J."/>
            <person name="Rosling A."/>
        </authorList>
    </citation>
    <scope>NUCLEOTIDE SEQUENCE [LARGE SCALE GENOMIC DNA]</scope>
    <source>
        <strain evidence="2 3">120-4 pot B 10/14</strain>
    </source>
</reference>
<keyword evidence="1" id="KW-0812">Transmembrane</keyword>
<keyword evidence="1" id="KW-0472">Membrane</keyword>
<name>A0ABN7WWF3_GIGMA</name>
<proteinExistence type="predicted"/>
<keyword evidence="1" id="KW-1133">Transmembrane helix</keyword>
<comment type="caution">
    <text evidence="2">The sequence shown here is derived from an EMBL/GenBank/DDBJ whole genome shotgun (WGS) entry which is preliminary data.</text>
</comment>
<organism evidence="2 3">
    <name type="scientific">Gigaspora margarita</name>
    <dbReference type="NCBI Taxonomy" id="4874"/>
    <lineage>
        <taxon>Eukaryota</taxon>
        <taxon>Fungi</taxon>
        <taxon>Fungi incertae sedis</taxon>
        <taxon>Mucoromycota</taxon>
        <taxon>Glomeromycotina</taxon>
        <taxon>Glomeromycetes</taxon>
        <taxon>Diversisporales</taxon>
        <taxon>Gigasporaceae</taxon>
        <taxon>Gigaspora</taxon>
    </lineage>
</organism>